<proteinExistence type="predicted"/>
<evidence type="ECO:0000313" key="4">
    <source>
        <dbReference type="EMBL" id="MDR7361851.1"/>
    </source>
</evidence>
<keyword evidence="5" id="KW-1185">Reference proteome</keyword>
<evidence type="ECO:0000256" key="2">
    <source>
        <dbReference type="ARBA" id="ARBA00023163"/>
    </source>
</evidence>
<feature type="domain" description="HTH araC/xylS-type" evidence="3">
    <location>
        <begin position="218"/>
        <end position="316"/>
    </location>
</feature>
<dbReference type="Pfam" id="PF12833">
    <property type="entry name" value="HTH_18"/>
    <property type="match status" value="1"/>
</dbReference>
<keyword evidence="2" id="KW-0804">Transcription</keyword>
<protein>
    <submittedName>
        <fullName evidence="4">Transcriptional regulator GlxA family with amidase domain</fullName>
    </submittedName>
</protein>
<accession>A0ABU2BU94</accession>
<dbReference type="InterPro" id="IPR009057">
    <property type="entry name" value="Homeodomain-like_sf"/>
</dbReference>
<sequence length="319" mass="33722">MTPHRVAVLLLPPVIGYDATIPPQVLGSATDAGGHALYDVRMAGLDGAPVETLSGYTLGPQGDASLLEWADTVIVPGTRFPSARNDGTLTPEAHDALARVRPGTRLVSICTGAFVLAAAGLLDGRRATTHWEYAEPFRALYPDVLLDEAVLFVDDGDVLTSAGLSAGVDLCLHLIRTDHGAEVANRVARHTVVPPWRDGGQAQFIDTAVAPAPEQSTAAARAWAASRLDHPLEVADLAAAASMPLRTFTRRFGAETGLSPGAWLIQQRVRHAQRLLETTDLPVDDVASRSGLGSAGSLRAHLRTVAGVSPTAYRRTFRG</sequence>
<gene>
    <name evidence="4" type="ORF">J2S63_001404</name>
</gene>
<keyword evidence="1" id="KW-0805">Transcription regulation</keyword>
<organism evidence="4 5">
    <name type="scientific">Nocardioides marmoribigeumensis</name>
    <dbReference type="NCBI Taxonomy" id="433649"/>
    <lineage>
        <taxon>Bacteria</taxon>
        <taxon>Bacillati</taxon>
        <taxon>Actinomycetota</taxon>
        <taxon>Actinomycetes</taxon>
        <taxon>Propionibacteriales</taxon>
        <taxon>Nocardioidaceae</taxon>
        <taxon>Nocardioides</taxon>
    </lineage>
</organism>
<dbReference type="InterPro" id="IPR002818">
    <property type="entry name" value="DJ-1/PfpI"/>
</dbReference>
<dbReference type="Gene3D" id="1.10.10.60">
    <property type="entry name" value="Homeodomain-like"/>
    <property type="match status" value="1"/>
</dbReference>
<dbReference type="Gene3D" id="3.40.50.880">
    <property type="match status" value="1"/>
</dbReference>
<evidence type="ECO:0000256" key="1">
    <source>
        <dbReference type="ARBA" id="ARBA00023015"/>
    </source>
</evidence>
<dbReference type="Pfam" id="PF01965">
    <property type="entry name" value="DJ-1_PfpI"/>
    <property type="match status" value="1"/>
</dbReference>
<dbReference type="InterPro" id="IPR052158">
    <property type="entry name" value="INH-QAR"/>
</dbReference>
<dbReference type="Proteomes" id="UP001183648">
    <property type="component" value="Unassembled WGS sequence"/>
</dbReference>
<name>A0ABU2BU94_9ACTN</name>
<dbReference type="PANTHER" id="PTHR43130:SF3">
    <property type="entry name" value="HTH-TYPE TRANSCRIPTIONAL REGULATOR RV1931C"/>
    <property type="match status" value="1"/>
</dbReference>
<dbReference type="CDD" id="cd03137">
    <property type="entry name" value="GATase1_AraC_1"/>
    <property type="match status" value="1"/>
</dbReference>
<dbReference type="SUPFAM" id="SSF46689">
    <property type="entry name" value="Homeodomain-like"/>
    <property type="match status" value="2"/>
</dbReference>
<dbReference type="EMBL" id="JAVDYG010000001">
    <property type="protein sequence ID" value="MDR7361851.1"/>
    <property type="molecule type" value="Genomic_DNA"/>
</dbReference>
<dbReference type="RefSeq" id="WP_310300445.1">
    <property type="nucleotide sequence ID" value="NZ_BAAAPS010000008.1"/>
</dbReference>
<reference evidence="4 5" key="1">
    <citation type="submission" date="2023-07" db="EMBL/GenBank/DDBJ databases">
        <title>Sequencing the genomes of 1000 actinobacteria strains.</title>
        <authorList>
            <person name="Klenk H.-P."/>
        </authorList>
    </citation>
    <scope>NUCLEOTIDE SEQUENCE [LARGE SCALE GENOMIC DNA]</scope>
    <source>
        <strain evidence="4 5">DSM 19426</strain>
    </source>
</reference>
<dbReference type="InterPro" id="IPR029062">
    <property type="entry name" value="Class_I_gatase-like"/>
</dbReference>
<comment type="caution">
    <text evidence="4">The sequence shown here is derived from an EMBL/GenBank/DDBJ whole genome shotgun (WGS) entry which is preliminary data.</text>
</comment>
<dbReference type="PROSITE" id="PS01124">
    <property type="entry name" value="HTH_ARAC_FAMILY_2"/>
    <property type="match status" value="1"/>
</dbReference>
<evidence type="ECO:0000313" key="5">
    <source>
        <dbReference type="Proteomes" id="UP001183648"/>
    </source>
</evidence>
<dbReference type="SUPFAM" id="SSF52317">
    <property type="entry name" value="Class I glutamine amidotransferase-like"/>
    <property type="match status" value="1"/>
</dbReference>
<dbReference type="PANTHER" id="PTHR43130">
    <property type="entry name" value="ARAC-FAMILY TRANSCRIPTIONAL REGULATOR"/>
    <property type="match status" value="1"/>
</dbReference>
<dbReference type="InterPro" id="IPR018060">
    <property type="entry name" value="HTH_AraC"/>
</dbReference>
<dbReference type="SMART" id="SM00342">
    <property type="entry name" value="HTH_ARAC"/>
    <property type="match status" value="1"/>
</dbReference>
<evidence type="ECO:0000259" key="3">
    <source>
        <dbReference type="PROSITE" id="PS01124"/>
    </source>
</evidence>